<comment type="caution">
    <text evidence="2">The sequence shown here is derived from an EMBL/GenBank/DDBJ whole genome shotgun (WGS) entry which is preliminary data.</text>
</comment>
<dbReference type="Proteomes" id="UP000321638">
    <property type="component" value="Unassembled WGS sequence"/>
</dbReference>
<accession>A0A5C8PV07</accession>
<organism evidence="2 3">
    <name type="scientific">Vineibacter terrae</name>
    <dbReference type="NCBI Taxonomy" id="2586908"/>
    <lineage>
        <taxon>Bacteria</taxon>
        <taxon>Pseudomonadati</taxon>
        <taxon>Pseudomonadota</taxon>
        <taxon>Alphaproteobacteria</taxon>
        <taxon>Hyphomicrobiales</taxon>
        <taxon>Vineibacter</taxon>
    </lineage>
</organism>
<evidence type="ECO:0000259" key="1">
    <source>
        <dbReference type="Pfam" id="PF13699"/>
    </source>
</evidence>
<reference evidence="2 3" key="1">
    <citation type="submission" date="2019-06" db="EMBL/GenBank/DDBJ databases">
        <title>New taxonomy in bacterial strain CC-CFT640, isolated from vineyard.</title>
        <authorList>
            <person name="Lin S.-Y."/>
            <person name="Tsai C.-F."/>
            <person name="Young C.-C."/>
        </authorList>
    </citation>
    <scope>NUCLEOTIDE SEQUENCE [LARGE SCALE GENOMIC DNA]</scope>
    <source>
        <strain evidence="2 3">CC-CFT640</strain>
    </source>
</reference>
<dbReference type="OrthoDB" id="7387101at2"/>
<dbReference type="RefSeq" id="WP_147844884.1">
    <property type="nucleotide sequence ID" value="NZ_VDUZ01000001.1"/>
</dbReference>
<keyword evidence="3" id="KW-1185">Reference proteome</keyword>
<protein>
    <submittedName>
        <fullName evidence="2">DUF4157 domain-containing protein</fullName>
    </submittedName>
</protein>
<dbReference type="Pfam" id="PF13699">
    <property type="entry name" value="eCIS_core"/>
    <property type="match status" value="1"/>
</dbReference>
<feature type="domain" description="eCIS core" evidence="1">
    <location>
        <begin position="24"/>
        <end position="99"/>
    </location>
</feature>
<evidence type="ECO:0000313" key="3">
    <source>
        <dbReference type="Proteomes" id="UP000321638"/>
    </source>
</evidence>
<proteinExistence type="predicted"/>
<dbReference type="InterPro" id="IPR025295">
    <property type="entry name" value="eCIS_core_dom"/>
</dbReference>
<name>A0A5C8PV07_9HYPH</name>
<gene>
    <name evidence="2" type="ORF">FHP25_00320</name>
</gene>
<evidence type="ECO:0000313" key="2">
    <source>
        <dbReference type="EMBL" id="TXL82182.1"/>
    </source>
</evidence>
<dbReference type="AlphaFoldDB" id="A0A5C8PV07"/>
<sequence>MSDAEILIPRELLKLWLAFGDELPLPPESRRYMETRFRADLRDVRVHVGALAARLCDTLKVRALTLGNHILFADGEFEPASVEGKWLLAHELVHVLQQRLADGAAHDGLDVPVFMTPTQRPSEGVSIGVANDPYEDEADRLAAEVLDGGLRSGVTPDRSGAVRGTRRAVDSMPAGEPAEEANALGAVLMCLPS</sequence>
<dbReference type="EMBL" id="VDUZ01000001">
    <property type="protein sequence ID" value="TXL82182.1"/>
    <property type="molecule type" value="Genomic_DNA"/>
</dbReference>